<dbReference type="EMBL" id="BGPR01036716">
    <property type="protein sequence ID" value="GBO12037.1"/>
    <property type="molecule type" value="Genomic_DNA"/>
</dbReference>
<proteinExistence type="predicted"/>
<sequence length="116" mass="13482">MHSLFFIEIAFPSLYIKNVDVVQIHQPFPICVIREFLQPECALPPPLSYTNTMRRACLKWRSTVKEAENAFGPFSRLGPTLVQLHFDVTYQTSFIFVIVFQNYSVPKHTQTYRAPT</sequence>
<gene>
    <name evidence="1" type="ORF">AVEN_17163_1</name>
</gene>
<reference evidence="1 2" key="1">
    <citation type="journal article" date="2019" name="Sci. Rep.">
        <title>Orb-weaving spider Araneus ventricosus genome elucidates the spidroin gene catalogue.</title>
        <authorList>
            <person name="Kono N."/>
            <person name="Nakamura H."/>
            <person name="Ohtoshi R."/>
            <person name="Moran D.A.P."/>
            <person name="Shinohara A."/>
            <person name="Yoshida Y."/>
            <person name="Fujiwara M."/>
            <person name="Mori M."/>
            <person name="Tomita M."/>
            <person name="Arakawa K."/>
        </authorList>
    </citation>
    <scope>NUCLEOTIDE SEQUENCE [LARGE SCALE GENOMIC DNA]</scope>
</reference>
<dbReference type="Proteomes" id="UP000499080">
    <property type="component" value="Unassembled WGS sequence"/>
</dbReference>
<dbReference type="AlphaFoldDB" id="A0A4Y2UKE2"/>
<evidence type="ECO:0000313" key="1">
    <source>
        <dbReference type="EMBL" id="GBO12037.1"/>
    </source>
</evidence>
<comment type="caution">
    <text evidence="1">The sequence shown here is derived from an EMBL/GenBank/DDBJ whole genome shotgun (WGS) entry which is preliminary data.</text>
</comment>
<protein>
    <submittedName>
        <fullName evidence="1">Uncharacterized protein</fullName>
    </submittedName>
</protein>
<accession>A0A4Y2UKE2</accession>
<organism evidence="1 2">
    <name type="scientific">Araneus ventricosus</name>
    <name type="common">Orbweaver spider</name>
    <name type="synonym">Epeira ventricosa</name>
    <dbReference type="NCBI Taxonomy" id="182803"/>
    <lineage>
        <taxon>Eukaryota</taxon>
        <taxon>Metazoa</taxon>
        <taxon>Ecdysozoa</taxon>
        <taxon>Arthropoda</taxon>
        <taxon>Chelicerata</taxon>
        <taxon>Arachnida</taxon>
        <taxon>Araneae</taxon>
        <taxon>Araneomorphae</taxon>
        <taxon>Entelegynae</taxon>
        <taxon>Araneoidea</taxon>
        <taxon>Araneidae</taxon>
        <taxon>Araneus</taxon>
    </lineage>
</organism>
<name>A0A4Y2UKE2_ARAVE</name>
<keyword evidence="2" id="KW-1185">Reference proteome</keyword>
<evidence type="ECO:0000313" key="2">
    <source>
        <dbReference type="Proteomes" id="UP000499080"/>
    </source>
</evidence>